<name>A0ABP1EZF6_9FLAO</name>
<dbReference type="Pfam" id="PF00041">
    <property type="entry name" value="fn3"/>
    <property type="match status" value="4"/>
</dbReference>
<feature type="domain" description="Fibronectin type-III" evidence="4">
    <location>
        <begin position="1449"/>
        <end position="1540"/>
    </location>
</feature>
<feature type="compositionally biased region" description="Polar residues" evidence="2">
    <location>
        <begin position="846"/>
        <end position="872"/>
    </location>
</feature>
<dbReference type="SMART" id="SM00060">
    <property type="entry name" value="FN3"/>
    <property type="match status" value="6"/>
</dbReference>
<dbReference type="PANTHER" id="PTHR46957">
    <property type="entry name" value="CYTOKINE RECEPTOR"/>
    <property type="match status" value="1"/>
</dbReference>
<dbReference type="SUPFAM" id="SSF55486">
    <property type="entry name" value="Metalloproteases ('zincins'), catalytic domain"/>
    <property type="match status" value="1"/>
</dbReference>
<dbReference type="EMBL" id="CAXJIO010000013">
    <property type="protein sequence ID" value="CAL2103688.1"/>
    <property type="molecule type" value="Genomic_DNA"/>
</dbReference>
<dbReference type="Gene3D" id="3.40.390.10">
    <property type="entry name" value="Collagenase (Catalytic Domain)"/>
    <property type="match status" value="1"/>
</dbReference>
<dbReference type="RefSeq" id="WP_348721675.1">
    <property type="nucleotide sequence ID" value="NZ_CAXJIO010000013.1"/>
</dbReference>
<feature type="domain" description="Fibronectin type-III" evidence="4">
    <location>
        <begin position="957"/>
        <end position="1048"/>
    </location>
</feature>
<dbReference type="InterPro" id="IPR013783">
    <property type="entry name" value="Ig-like_fold"/>
</dbReference>
<feature type="domain" description="Fibronectin type-III" evidence="4">
    <location>
        <begin position="859"/>
        <end position="950"/>
    </location>
</feature>
<dbReference type="Proteomes" id="UP001497527">
    <property type="component" value="Unassembled WGS sequence"/>
</dbReference>
<accession>A0ABP1EZF6</accession>
<dbReference type="PROSITE" id="PS50215">
    <property type="entry name" value="ADAM_MEPRO"/>
    <property type="match status" value="1"/>
</dbReference>
<feature type="region of interest" description="Disordered" evidence="2">
    <location>
        <begin position="845"/>
        <end position="872"/>
    </location>
</feature>
<feature type="domain" description="Fibronectin type-III" evidence="4">
    <location>
        <begin position="755"/>
        <end position="848"/>
    </location>
</feature>
<dbReference type="Pfam" id="PF18962">
    <property type="entry name" value="Por_Secre_tail"/>
    <property type="match status" value="1"/>
</dbReference>
<proteinExistence type="predicted"/>
<sequence>MKNKFTLLIAFLFVFYSGFSQTNNFWKKEAISLQNKTNLSSIETFSLEIRKLKNTLLQAPKINNYTAKSNLVITFPNEFGELIEYRMFEKSNLHPELANKFPNAKSYIGSSVKENKSIYLSVNQHSISGVIIKANSKPQYIKPVDIQNNLYTISSKTTEEEEKGNFNCGSDSDRHHHNLKTKLESKTTVQRNANDATLRTYRFAIATNAEFSQFYINQANVSNGTVQQKKAAVIAGLNATLTIINAVYERDLSVRFELVANNDALIFLDTNTDGFTHDNSSALVNEAHGVISNTIGNANFDIGHVVDLSNRGGFGGLGVLCNDSRKGTGASTANNPTGNFFYGLFLHEIGHQLGAQHTFNNACNGNRVSSSAFEPGSGSTIMSYSGVCAPNVINDRDTYFHAKSIEQMWSVISNTNCATLTNTGNTPPTANAGNDFTIPKSTPFVLKGTSSDANNAANSLTHTWEQIDAGTEAISPYAITGPAFRSLAPSSSAERYFPAIGGVSSGYVSQWESLPAVSREMNFRLTVRDNHNGGASTASDDVKITVNDNAGPFVVTSPNTDQIIWTPGTNENITWDVAGTTSNGINATTVDILLSIDGGITFNTTLASNVPNDGSHQITVPNTTGSQNRIMVKATNHIFYDMSNKNFFISNGSDTVAPSTPTGLTATNPDNDSHISAKLNWTASTDNVGIAGYIIVQNGEEIFTWNSTSTSDLIMRGLNDGTDYAFQIIAFDAAGNRSAASAVANVKTTGNAPTAPLNVIATNITQTGASLSWDPSTSPGTHIDGYSVFVNGVFTLYTKDVTPDNLTSAVLNTLNPGRTYSITIGAVDGNNIRSRKESIPIEVTTLEDNTPPSTPTNLVASVPQATGENPETSVDLDWTAATDNTRIAGYIIEWEWNNGTDSFTWNSTSAAITMRGLTPATAYTFRVRAFDAAGNTSELSGPATITTAGTLPNDTTPPSNVTNLQVNNITTTTANLTWNAATDNVGVTGYDIFRGTETTAFATSTTNSFQLIDLTPGSTTTYVVKAKDAAGNTSVNNSNTVTVTTLENTDPTYCDMKGNNSNDDNITNVTFAGINKTSSNTTAGYHDYTDNIANVTKGETQSMTVTFVGWQGGDNNEVYVWIDWNKNGLFTDAGEKFEGTGTGSIRTVSITTPNTATTGNTRIRVVLGYNNSDGDNACTNISFGEVEDYTISISNGGGNNDTTPPSNVTGLQAENITQTTADLTWNVATDNIGVTGYDIFRGTETSPFQSTTTNSFQLIGLSSGSTTTYVVKAKDAAGNISVNNSNTVSVTTLTDTTNPTYCAAGHQGTNYIAQVTFGSINNSSTNNSYTNFTNQSTTVQRGQSLSLTVTPGITANNWSSNVVAAWIDWNRDGTFSIAERVLLKSPGVGGQTTTVTVPNDAQLGITRLRVRYRWASNPNPCGTSSNDGNEVEDYNIIVNGGNGNDDTTPPSNVENVTVANITQTTADLSWTLATDNIGVTGYDIFRNAETTAFASSTTASFQLTGLAPGSTTTYVVKAKDAAGNTSIANSNTVTVTTLGNTTPTYCSAGASPTANYIGQVIFGTINNTTTSDASYSDFTSQSTTVQRGQSVSLTVNPGISFWSSNVVAAWIDWNQDGTFSTTERILIKSPGTGGQTTTVTVPNDAQLGTTRLRVRYKWAGDPNPCGTASSDGDEVEDYTVNVTNANSASPGLLTESYTNSSKKKPSVFPNPFNENVVLNINSFKNSAFNLGIYDLAGREIFFKQYNGYQSKIENIGDYIKATGTYIIRITSEKNSQVLKVIKK</sequence>
<keyword evidence="6" id="KW-1185">Reference proteome</keyword>
<dbReference type="Pfam" id="PF20009">
    <property type="entry name" value="GEVED"/>
    <property type="match status" value="3"/>
</dbReference>
<dbReference type="InterPro" id="IPR003961">
    <property type="entry name" value="FN3_dom"/>
</dbReference>
<reference evidence="5 6" key="1">
    <citation type="submission" date="2024-05" db="EMBL/GenBank/DDBJ databases">
        <authorList>
            <person name="Duchaud E."/>
        </authorList>
    </citation>
    <scope>NUCLEOTIDE SEQUENCE [LARGE SCALE GENOMIC DNA]</scope>
    <source>
        <strain evidence="5">Ena-SAMPLE-TAB-13-05-2024-13:56:06:370-140308</strain>
    </source>
</reference>
<feature type="domain" description="Fibronectin type-III" evidence="4">
    <location>
        <begin position="657"/>
        <end position="752"/>
    </location>
</feature>
<comment type="caution">
    <text evidence="5">The sequence shown here is derived from an EMBL/GenBank/DDBJ whole genome shotgun (WGS) entry which is preliminary data.</text>
</comment>
<dbReference type="PROSITE" id="PS50853">
    <property type="entry name" value="FN3"/>
    <property type="match status" value="6"/>
</dbReference>
<dbReference type="InterPro" id="IPR045474">
    <property type="entry name" value="GEVED"/>
</dbReference>
<dbReference type="NCBIfam" id="TIGR04183">
    <property type="entry name" value="Por_Secre_tail"/>
    <property type="match status" value="1"/>
</dbReference>
<dbReference type="CDD" id="cd00063">
    <property type="entry name" value="FN3"/>
    <property type="match status" value="6"/>
</dbReference>
<feature type="domain" description="Peptidase M12B" evidence="3">
    <location>
        <begin position="277"/>
        <end position="424"/>
    </location>
</feature>
<evidence type="ECO:0000259" key="3">
    <source>
        <dbReference type="PROSITE" id="PS50215"/>
    </source>
</evidence>
<dbReference type="InterPro" id="IPR001590">
    <property type="entry name" value="Peptidase_M12B"/>
</dbReference>
<dbReference type="InterPro" id="IPR036116">
    <property type="entry name" value="FN3_sf"/>
</dbReference>
<evidence type="ECO:0000313" key="6">
    <source>
        <dbReference type="Proteomes" id="UP001497527"/>
    </source>
</evidence>
<gene>
    <name evidence="5" type="ORF">T190423A01A_40281</name>
</gene>
<evidence type="ECO:0000313" key="5">
    <source>
        <dbReference type="EMBL" id="CAL2103688.1"/>
    </source>
</evidence>
<keyword evidence="1" id="KW-0732">Signal</keyword>
<protein>
    <submittedName>
        <fullName evidence="5">Por secretion system C-terminal sorting domain-containing protein</fullName>
    </submittedName>
</protein>
<dbReference type="Gene3D" id="2.60.40.10">
    <property type="entry name" value="Immunoglobulins"/>
    <property type="match status" value="6"/>
</dbReference>
<evidence type="ECO:0000259" key="4">
    <source>
        <dbReference type="PROSITE" id="PS50853"/>
    </source>
</evidence>
<evidence type="ECO:0000256" key="1">
    <source>
        <dbReference type="ARBA" id="ARBA00022729"/>
    </source>
</evidence>
<dbReference type="SUPFAM" id="SSF49265">
    <property type="entry name" value="Fibronectin type III"/>
    <property type="match status" value="5"/>
</dbReference>
<feature type="domain" description="Fibronectin type-III" evidence="4">
    <location>
        <begin position="1204"/>
        <end position="1295"/>
    </location>
</feature>
<dbReference type="Pfam" id="PF13583">
    <property type="entry name" value="Reprolysin_4"/>
    <property type="match status" value="1"/>
</dbReference>
<organism evidence="5 6">
    <name type="scientific">Tenacibaculum polynesiense</name>
    <dbReference type="NCBI Taxonomy" id="3137857"/>
    <lineage>
        <taxon>Bacteria</taxon>
        <taxon>Pseudomonadati</taxon>
        <taxon>Bacteroidota</taxon>
        <taxon>Flavobacteriia</taxon>
        <taxon>Flavobacteriales</taxon>
        <taxon>Flavobacteriaceae</taxon>
        <taxon>Tenacibaculum</taxon>
    </lineage>
</organism>
<dbReference type="InterPro" id="IPR024079">
    <property type="entry name" value="MetalloPept_cat_dom_sf"/>
</dbReference>
<dbReference type="InterPro" id="IPR050713">
    <property type="entry name" value="RTP_Phos/Ushers"/>
</dbReference>
<dbReference type="InterPro" id="IPR026444">
    <property type="entry name" value="Secre_tail"/>
</dbReference>
<evidence type="ECO:0000256" key="2">
    <source>
        <dbReference type="SAM" id="MobiDB-lite"/>
    </source>
</evidence>
<dbReference type="PANTHER" id="PTHR46957:SF3">
    <property type="entry name" value="CYTOKINE RECEPTOR"/>
    <property type="match status" value="1"/>
</dbReference>